<evidence type="ECO:0000256" key="9">
    <source>
        <dbReference type="SAM" id="SignalP"/>
    </source>
</evidence>
<reference evidence="12" key="1">
    <citation type="submission" date="2011-07" db="EMBL/GenBank/DDBJ databases">
        <title>Divergent evolution of antigenic variation in African trypanosomes.</title>
        <authorList>
            <person name="Jackson A.P."/>
            <person name="Berry A."/>
            <person name="Allison H.C."/>
            <person name="Burton P."/>
            <person name="Anderson J."/>
            <person name="Aslett M."/>
            <person name="Brown R."/>
            <person name="Corton N."/>
            <person name="Harris D."/>
            <person name="Hauser H."/>
            <person name="Gamble J."/>
            <person name="Gilderthorp R."/>
            <person name="McQuillan J."/>
            <person name="Quail M.A."/>
            <person name="Sanders M."/>
            <person name="Van Tonder A."/>
            <person name="Ginger M.L."/>
            <person name="Donelson J.E."/>
            <person name="Field M.C."/>
            <person name="Barry J.D."/>
            <person name="Berriman M."/>
            <person name="Hertz-Fowler C."/>
        </authorList>
    </citation>
    <scope>NUCLEOTIDE SEQUENCE [LARGE SCALE GENOMIC DNA]</scope>
    <source>
        <strain evidence="12">IL3000</strain>
    </source>
</reference>
<proteinExistence type="predicted"/>
<keyword evidence="7" id="KW-0325">Glycoprotein</keyword>
<keyword evidence="8" id="KW-0449">Lipoprotein</keyword>
<evidence type="ECO:0000256" key="5">
    <source>
        <dbReference type="ARBA" id="ARBA00022729"/>
    </source>
</evidence>
<dbReference type="Proteomes" id="UP000000702">
    <property type="component" value="Unassembled WGS sequence"/>
</dbReference>
<evidence type="ECO:0000256" key="3">
    <source>
        <dbReference type="ARBA" id="ARBA00022475"/>
    </source>
</evidence>
<dbReference type="GO" id="GO:0098552">
    <property type="term" value="C:side of membrane"/>
    <property type="evidence" value="ECO:0007669"/>
    <property type="project" value="UniProtKB-KW"/>
</dbReference>
<evidence type="ECO:0000313" key="12">
    <source>
        <dbReference type="Proteomes" id="UP000000702"/>
    </source>
</evidence>
<evidence type="ECO:0000313" key="11">
    <source>
        <dbReference type="EMBL" id="CCD15200.1"/>
    </source>
</evidence>
<evidence type="ECO:0000256" key="7">
    <source>
        <dbReference type="ARBA" id="ARBA00023180"/>
    </source>
</evidence>
<evidence type="ECO:0000256" key="2">
    <source>
        <dbReference type="ARBA" id="ARBA00004609"/>
    </source>
</evidence>
<evidence type="ECO:0000256" key="4">
    <source>
        <dbReference type="ARBA" id="ARBA00022622"/>
    </source>
</evidence>
<dbReference type="AlphaFoldDB" id="F9WD49"/>
<feature type="domain" description="Trypanosome variant surface glycoprotein B-type N-terminal" evidence="10">
    <location>
        <begin position="50"/>
        <end position="122"/>
    </location>
</feature>
<keyword evidence="4" id="KW-0336">GPI-anchor</keyword>
<sequence length="176" mass="19737">MMKLWIVALVMSFGGLCATAAKFNAEEHDALCNVLVAAVELWDIEESPESELPSALKTAINQAIFGKEKGGNLEDLYEALPDVYEHPGDREQWCGKCSPRYQRGPYPGKSIPHDLMCLCTPGKEGTPFPRSSSWSRLLGWKRITLCGQRRWELIEEGHVGWYSLTYGSAMCDLRKP</sequence>
<comment type="caution">
    <text evidence="11">The sequence shown here is derived from an EMBL/GenBank/DDBJ whole genome shotgun (WGS) entry which is preliminary data.</text>
</comment>
<keyword evidence="6" id="KW-0472">Membrane</keyword>
<gene>
    <name evidence="11" type="ORF">TCIL3000_0_57450</name>
</gene>
<dbReference type="VEuPathDB" id="TriTrypDB:TcIL3000_0_57450"/>
<feature type="chain" id="PRO_5003394887" evidence="9">
    <location>
        <begin position="21"/>
        <end position="176"/>
    </location>
</feature>
<dbReference type="InterPro" id="IPR025932">
    <property type="entry name" value="Trypano_VSG_B_N_dom"/>
</dbReference>
<keyword evidence="12" id="KW-1185">Reference proteome</keyword>
<protein>
    <submittedName>
        <fullName evidence="11">WGS project CAEQ00000000 data, annotated contig 2320</fullName>
    </submittedName>
</protein>
<comment type="subcellular location">
    <subcellularLocation>
        <location evidence="2">Cell membrane</location>
        <topology evidence="2">Lipid-anchor</topology>
        <topology evidence="2">GPI-anchor</topology>
    </subcellularLocation>
</comment>
<evidence type="ECO:0000256" key="8">
    <source>
        <dbReference type="ARBA" id="ARBA00023288"/>
    </source>
</evidence>
<reference evidence="11 12" key="2">
    <citation type="journal article" date="2012" name="Proc. Natl. Acad. Sci. U.S.A.">
        <title>Antigenic diversity is generated by distinct evolutionary mechanisms in African trypanosome species.</title>
        <authorList>
            <person name="Jackson A.P."/>
            <person name="Berry A."/>
            <person name="Aslett M."/>
            <person name="Allison H.C."/>
            <person name="Burton P."/>
            <person name="Vavrova-Anderson J."/>
            <person name="Brown R."/>
            <person name="Browne H."/>
            <person name="Corton N."/>
            <person name="Hauser H."/>
            <person name="Gamble J."/>
            <person name="Gilderthorp R."/>
            <person name="Marcello L."/>
            <person name="McQuillan J."/>
            <person name="Otto T.D."/>
            <person name="Quail M.A."/>
            <person name="Sanders M.J."/>
            <person name="van Tonder A."/>
            <person name="Ginger M.L."/>
            <person name="Field M.C."/>
            <person name="Barry J.D."/>
            <person name="Hertz-Fowler C."/>
            <person name="Berriman M."/>
        </authorList>
    </citation>
    <scope>NUCLEOTIDE SEQUENCE [LARGE SCALE GENOMIC DNA]</scope>
    <source>
        <strain evidence="11 12">IL3000</strain>
    </source>
</reference>
<evidence type="ECO:0000259" key="10">
    <source>
        <dbReference type="Pfam" id="PF13206"/>
    </source>
</evidence>
<evidence type="ECO:0000256" key="1">
    <source>
        <dbReference type="ARBA" id="ARBA00002523"/>
    </source>
</evidence>
<organism evidence="11 12">
    <name type="scientific">Trypanosoma congolense (strain IL3000)</name>
    <dbReference type="NCBI Taxonomy" id="1068625"/>
    <lineage>
        <taxon>Eukaryota</taxon>
        <taxon>Discoba</taxon>
        <taxon>Euglenozoa</taxon>
        <taxon>Kinetoplastea</taxon>
        <taxon>Metakinetoplastina</taxon>
        <taxon>Trypanosomatida</taxon>
        <taxon>Trypanosomatidae</taxon>
        <taxon>Trypanosoma</taxon>
        <taxon>Nannomonas</taxon>
    </lineage>
</organism>
<keyword evidence="3" id="KW-1003">Cell membrane</keyword>
<dbReference type="Pfam" id="PF13206">
    <property type="entry name" value="VSG_B"/>
    <property type="match status" value="1"/>
</dbReference>
<feature type="signal peptide" evidence="9">
    <location>
        <begin position="1"/>
        <end position="20"/>
    </location>
</feature>
<accession>F9WD49</accession>
<keyword evidence="5 9" id="KW-0732">Signal</keyword>
<name>F9WD49_TRYCI</name>
<evidence type="ECO:0000256" key="6">
    <source>
        <dbReference type="ARBA" id="ARBA00023136"/>
    </source>
</evidence>
<dbReference type="GO" id="GO:0005886">
    <property type="term" value="C:plasma membrane"/>
    <property type="evidence" value="ECO:0007669"/>
    <property type="project" value="UniProtKB-SubCell"/>
</dbReference>
<comment type="function">
    <text evidence="1">VSG forms a coat on the surface of the parasite. The trypanosome evades the immune response of the host by expressing a series of antigenically distinct VSGs from an estimated 1000 VSG genes.</text>
</comment>
<dbReference type="EMBL" id="CAEQ01001820">
    <property type="protein sequence ID" value="CCD15200.1"/>
    <property type="molecule type" value="Genomic_DNA"/>
</dbReference>